<evidence type="ECO:0000256" key="2">
    <source>
        <dbReference type="ARBA" id="ARBA00022679"/>
    </source>
</evidence>
<evidence type="ECO:0000256" key="3">
    <source>
        <dbReference type="ARBA" id="ARBA00023315"/>
    </source>
</evidence>
<dbReference type="InterPro" id="IPR039551">
    <property type="entry name" value="Cho/carn_acyl_trans"/>
</dbReference>
<dbReference type="SUPFAM" id="SSF52777">
    <property type="entry name" value="CoA-dependent acyltransferases"/>
    <property type="match status" value="2"/>
</dbReference>
<dbReference type="InterPro" id="IPR023213">
    <property type="entry name" value="CAT-like_dom_sf"/>
</dbReference>
<dbReference type="AlphaFoldDB" id="A0AAV4C835"/>
<name>A0AAV4C835_9GAST</name>
<evidence type="ECO:0000256" key="1">
    <source>
        <dbReference type="ARBA" id="ARBA00005232"/>
    </source>
</evidence>
<feature type="domain" description="Choline/carnitine acyltransferase" evidence="5">
    <location>
        <begin position="25"/>
        <end position="596"/>
    </location>
</feature>
<dbReference type="InterPro" id="IPR042231">
    <property type="entry name" value="Cho/carn_acyl_trans_2"/>
</dbReference>
<dbReference type="Gene3D" id="3.30.559.70">
    <property type="entry name" value="Choline/Carnitine o-acyltransferase, domain 2"/>
    <property type="match status" value="1"/>
</dbReference>
<dbReference type="PANTHER" id="PTHR22589:SF67">
    <property type="entry name" value="PEROXISOMAL CARNITINE O-OCTANOYLTRANSFERASE"/>
    <property type="match status" value="1"/>
</dbReference>
<proteinExistence type="inferred from homology"/>
<dbReference type="EMBL" id="BLXT01005898">
    <property type="protein sequence ID" value="GFO27234.1"/>
    <property type="molecule type" value="Genomic_DNA"/>
</dbReference>
<dbReference type="InterPro" id="IPR000542">
    <property type="entry name" value="Carn_acyl_trans"/>
</dbReference>
<dbReference type="GO" id="GO:0005777">
    <property type="term" value="C:peroxisome"/>
    <property type="evidence" value="ECO:0007669"/>
    <property type="project" value="TreeGrafter"/>
</dbReference>
<evidence type="ECO:0000256" key="4">
    <source>
        <dbReference type="PIRSR" id="PIRSR600542-1"/>
    </source>
</evidence>
<feature type="active site" description="Proton acceptor" evidence="4">
    <location>
        <position position="325"/>
    </location>
</feature>
<organism evidence="6 7">
    <name type="scientific">Plakobranchus ocellatus</name>
    <dbReference type="NCBI Taxonomy" id="259542"/>
    <lineage>
        <taxon>Eukaryota</taxon>
        <taxon>Metazoa</taxon>
        <taxon>Spiralia</taxon>
        <taxon>Lophotrochozoa</taxon>
        <taxon>Mollusca</taxon>
        <taxon>Gastropoda</taxon>
        <taxon>Heterobranchia</taxon>
        <taxon>Euthyneura</taxon>
        <taxon>Panpulmonata</taxon>
        <taxon>Sacoglossa</taxon>
        <taxon>Placobranchoidea</taxon>
        <taxon>Plakobranchidae</taxon>
        <taxon>Plakobranchus</taxon>
    </lineage>
</organism>
<keyword evidence="7" id="KW-1185">Reference proteome</keyword>
<dbReference type="Pfam" id="PF00755">
    <property type="entry name" value="Carn_acyltransf"/>
    <property type="match status" value="1"/>
</dbReference>
<sequence length="616" mass="70186">MATVEDLMLSKDKTSFQFENDLLTLPVPDLSNTLKKYLQSVRVFVTPEEYKATEAIVEEFAKGEGQYLQQRLREYAEGKKNWLEKWWEEKNYLEVPYSATLMHMCGPGQLRDVWPARDGTQIPRAAALLHYTVKFWEYTRKELHTPAFDGQGRPLSMYQYRRIFNTFRMPGIDKDRLVESFRTEREGDCPSHVVVMCKGHIFRLEMFGEDGKILTPPEIEVQLEKIKDKSISLGPAQGVPFLTSMERNAWAKTRSRLSSLHPQNEEILQIIGESIMGVWLEDGFIGDETHLVNMSFLGSGENRWFEKSYSTAIYENGLPFANADHAVGEGLMMVYIGSYIHKKLKESGAEWKGSRHIRSLPEPKHLQFVLDEQLMQTIDKAKEDFAALRELATAELREYHKYGKNYCKQKRLHPDAVCQMAIQLAYFRVHKRIVPTYETAPLRQFYHGRTEGMRTCTEEALAWVKAMDDPTVAGSQKLKLLVRAVTKHGKDFADASELKGCDRHLLALHVISQEEGRPTPALYTDPSFAKSGGGGNYIVVASCLGFTSIIGGVLPGCKHKNSIGCFYRINDNRLTFFVTTWNANEHVTSPRFADAVCNALDSIKELVDQNGVFSKH</sequence>
<evidence type="ECO:0000313" key="7">
    <source>
        <dbReference type="Proteomes" id="UP000735302"/>
    </source>
</evidence>
<keyword evidence="3" id="KW-0012">Acyltransferase</keyword>
<comment type="similarity">
    <text evidence="1">Belongs to the carnitine/choline acetyltransferase family.</text>
</comment>
<reference evidence="6 7" key="1">
    <citation type="journal article" date="2021" name="Elife">
        <title>Chloroplast acquisition without the gene transfer in kleptoplastic sea slugs, Plakobranchus ocellatus.</title>
        <authorList>
            <person name="Maeda T."/>
            <person name="Takahashi S."/>
            <person name="Yoshida T."/>
            <person name="Shimamura S."/>
            <person name="Takaki Y."/>
            <person name="Nagai Y."/>
            <person name="Toyoda A."/>
            <person name="Suzuki Y."/>
            <person name="Arimoto A."/>
            <person name="Ishii H."/>
            <person name="Satoh N."/>
            <person name="Nishiyama T."/>
            <person name="Hasebe M."/>
            <person name="Maruyama T."/>
            <person name="Minagawa J."/>
            <person name="Obokata J."/>
            <person name="Shigenobu S."/>
        </authorList>
    </citation>
    <scope>NUCLEOTIDE SEQUENCE [LARGE SCALE GENOMIC DNA]</scope>
</reference>
<evidence type="ECO:0000259" key="5">
    <source>
        <dbReference type="Pfam" id="PF00755"/>
    </source>
</evidence>
<comment type="caution">
    <text evidence="6">The sequence shown here is derived from an EMBL/GenBank/DDBJ whole genome shotgun (WGS) entry which is preliminary data.</text>
</comment>
<evidence type="ECO:0000313" key="6">
    <source>
        <dbReference type="EMBL" id="GFO27234.1"/>
    </source>
</evidence>
<keyword evidence="2" id="KW-0808">Transferase</keyword>
<dbReference type="Gene3D" id="3.30.559.10">
    <property type="entry name" value="Chloramphenicol acetyltransferase-like domain"/>
    <property type="match status" value="1"/>
</dbReference>
<accession>A0AAV4C835</accession>
<dbReference type="GO" id="GO:0008458">
    <property type="term" value="F:carnitine O-octanoyltransferase activity"/>
    <property type="evidence" value="ECO:0007669"/>
    <property type="project" value="TreeGrafter"/>
</dbReference>
<dbReference type="Proteomes" id="UP000735302">
    <property type="component" value="Unassembled WGS sequence"/>
</dbReference>
<protein>
    <submittedName>
        <fullName evidence="6">Carnitine o-octanoyltransferase</fullName>
    </submittedName>
</protein>
<dbReference type="PANTHER" id="PTHR22589">
    <property type="entry name" value="CARNITINE O-ACYLTRANSFERASE"/>
    <property type="match status" value="1"/>
</dbReference>
<gene>
    <name evidence="6" type="ORF">PoB_005373900</name>
</gene>